<dbReference type="PANTHER" id="PTHR44858">
    <property type="entry name" value="TETRATRICOPEPTIDE REPEAT PROTEIN 6"/>
    <property type="match status" value="1"/>
</dbReference>
<feature type="signal peptide" evidence="4">
    <location>
        <begin position="1"/>
        <end position="20"/>
    </location>
</feature>
<feature type="repeat" description="TPR" evidence="3">
    <location>
        <begin position="100"/>
        <end position="133"/>
    </location>
</feature>
<name>A0AAW5N839_9BACT</name>
<evidence type="ECO:0000313" key="6">
    <source>
        <dbReference type="Proteomes" id="UP001204579"/>
    </source>
</evidence>
<accession>A0AAW5N839</accession>
<feature type="chain" id="PRO_5043498828" description="Tetratricopeptide repeat protein" evidence="4">
    <location>
        <begin position="21"/>
        <end position="203"/>
    </location>
</feature>
<dbReference type="Pfam" id="PF13431">
    <property type="entry name" value="TPR_17"/>
    <property type="match status" value="1"/>
</dbReference>
<evidence type="ECO:0000256" key="1">
    <source>
        <dbReference type="ARBA" id="ARBA00022737"/>
    </source>
</evidence>
<dbReference type="AlphaFoldDB" id="A0AAW5N839"/>
<evidence type="ECO:0008006" key="7">
    <source>
        <dbReference type="Google" id="ProtNLM"/>
    </source>
</evidence>
<proteinExistence type="predicted"/>
<protein>
    <recommendedName>
        <fullName evidence="7">Tetratricopeptide repeat protein</fullName>
    </recommendedName>
</protein>
<dbReference type="InterPro" id="IPR011990">
    <property type="entry name" value="TPR-like_helical_dom_sf"/>
</dbReference>
<reference evidence="5 6" key="1">
    <citation type="submission" date="2022-08" db="EMBL/GenBank/DDBJ databases">
        <authorList>
            <person name="Zeman M."/>
            <person name="Kubasova T."/>
        </authorList>
    </citation>
    <scope>NUCLEOTIDE SEQUENCE [LARGE SCALE GENOMIC DNA]</scope>
    <source>
        <strain evidence="5 6">ET62</strain>
    </source>
</reference>
<keyword evidence="1" id="KW-0677">Repeat</keyword>
<dbReference type="RefSeq" id="WP_235303068.1">
    <property type="nucleotide sequence ID" value="NZ_CAUBSI010000006.1"/>
</dbReference>
<dbReference type="PANTHER" id="PTHR44858:SF1">
    <property type="entry name" value="UDP-N-ACETYLGLUCOSAMINE--PEPTIDE N-ACETYLGLUCOSAMINYLTRANSFERASE SPINDLY-RELATED"/>
    <property type="match status" value="1"/>
</dbReference>
<dbReference type="SMART" id="SM00028">
    <property type="entry name" value="TPR"/>
    <property type="match status" value="4"/>
</dbReference>
<keyword evidence="6" id="KW-1185">Reference proteome</keyword>
<dbReference type="PROSITE" id="PS50005">
    <property type="entry name" value="TPR"/>
    <property type="match status" value="1"/>
</dbReference>
<keyword evidence="4" id="KW-0732">Signal</keyword>
<gene>
    <name evidence="5" type="ORF">NW209_02005</name>
</gene>
<keyword evidence="2 3" id="KW-0802">TPR repeat</keyword>
<dbReference type="InterPro" id="IPR019734">
    <property type="entry name" value="TPR_rpt"/>
</dbReference>
<dbReference type="Gene3D" id="1.25.40.10">
    <property type="entry name" value="Tetratricopeptide repeat domain"/>
    <property type="match status" value="2"/>
</dbReference>
<dbReference type="Proteomes" id="UP001204579">
    <property type="component" value="Unassembled WGS sequence"/>
</dbReference>
<dbReference type="InterPro" id="IPR050498">
    <property type="entry name" value="Ycf3"/>
</dbReference>
<dbReference type="SUPFAM" id="SSF48452">
    <property type="entry name" value="TPR-like"/>
    <property type="match status" value="1"/>
</dbReference>
<evidence type="ECO:0000256" key="3">
    <source>
        <dbReference type="PROSITE-ProRule" id="PRU00339"/>
    </source>
</evidence>
<comment type="caution">
    <text evidence="5">The sequence shown here is derived from an EMBL/GenBank/DDBJ whole genome shotgun (WGS) entry which is preliminary data.</text>
</comment>
<evidence type="ECO:0000256" key="2">
    <source>
        <dbReference type="ARBA" id="ARBA00022803"/>
    </source>
</evidence>
<sequence length="203" mass="23108">MKTLFFILFCTFLTAGAIHAKDLQRPDSENYLKGVEALNEGDTEKAYEYLKAELAQNPENGYAHCYMALICNFSGDVKLAFQAVTRSLDLIPEADTEFRSFAYYTRGMLLKNYQQWELAEADFTEAIRTNPNDVENYTCRAEVLLQLHEYEAALDDLTAALKLDSKADVADLMMQLMEEAPDASMIDRVYATYNMLDKQELAN</sequence>
<dbReference type="EMBL" id="JANRHJ010000002">
    <property type="protein sequence ID" value="MCR8872804.1"/>
    <property type="molecule type" value="Genomic_DNA"/>
</dbReference>
<evidence type="ECO:0000313" key="5">
    <source>
        <dbReference type="EMBL" id="MCR8872804.1"/>
    </source>
</evidence>
<organism evidence="5 6">
    <name type="scientific">Phocaeicola barnesiae</name>
    <dbReference type="NCBI Taxonomy" id="376804"/>
    <lineage>
        <taxon>Bacteria</taxon>
        <taxon>Pseudomonadati</taxon>
        <taxon>Bacteroidota</taxon>
        <taxon>Bacteroidia</taxon>
        <taxon>Bacteroidales</taxon>
        <taxon>Bacteroidaceae</taxon>
        <taxon>Phocaeicola</taxon>
    </lineage>
</organism>
<evidence type="ECO:0000256" key="4">
    <source>
        <dbReference type="SAM" id="SignalP"/>
    </source>
</evidence>